<dbReference type="AlphaFoldDB" id="A0A1B9GHB1"/>
<proteinExistence type="predicted"/>
<dbReference type="OrthoDB" id="2562690at2759"/>
<name>A0A1B9GHB1_9TREE</name>
<protein>
    <submittedName>
        <fullName evidence="2">Uncharacterized protein</fullName>
    </submittedName>
</protein>
<sequence length="372" mass="40565">MSPLLPRSCFASSSRLPLHTPTALSKVSPKPTSHPCQQRYLSLIPPRSPSSIPFFLPPFGLGGKHQVHLPDYGLIGRTKGKGKEVDRGYGHDDGNENRSRGGPGRGLEPDPEEEVDDSEWDIRVVTPLFAKLSSNATPSRDSTNVLRSTDEFFRNIPAGYIQSQRGFKITTTAASEGKCTFGLNSAALDPGSWSISVAICISSLSGYSMAFSLARSGMHALHTDLRTDLERMTFSPSPSSGGVAKVDPAAALMLSRRPIPAHRQKQIRVQVAVYGKPRLPPHHEAKWHTSSLYSFSPYSGLITSHEVETIRPLPGEGVAEWLMSRLLGWTSRQGANEGAVPCPSPRTIAVPAEHNDRSRLRSQVARETTEKE</sequence>
<feature type="region of interest" description="Disordered" evidence="1">
    <location>
        <begin position="349"/>
        <end position="372"/>
    </location>
</feature>
<reference evidence="2 3" key="1">
    <citation type="submission" date="2013-07" db="EMBL/GenBank/DDBJ databases">
        <title>The Genome Sequence of Cryptococcus heveanensis BCC8398.</title>
        <authorList>
            <consortium name="The Broad Institute Genome Sequencing Platform"/>
            <person name="Cuomo C."/>
            <person name="Litvintseva A."/>
            <person name="Chen Y."/>
            <person name="Heitman J."/>
            <person name="Sun S."/>
            <person name="Springer D."/>
            <person name="Dromer F."/>
            <person name="Young S.K."/>
            <person name="Zeng Q."/>
            <person name="Gargeya S."/>
            <person name="Fitzgerald M."/>
            <person name="Abouelleil A."/>
            <person name="Alvarado L."/>
            <person name="Berlin A.M."/>
            <person name="Chapman S.B."/>
            <person name="Dewar J."/>
            <person name="Goldberg J."/>
            <person name="Griggs A."/>
            <person name="Gujja S."/>
            <person name="Hansen M."/>
            <person name="Howarth C."/>
            <person name="Imamovic A."/>
            <person name="Larimer J."/>
            <person name="McCowan C."/>
            <person name="Murphy C."/>
            <person name="Pearson M."/>
            <person name="Priest M."/>
            <person name="Roberts A."/>
            <person name="Saif S."/>
            <person name="Shea T."/>
            <person name="Sykes S."/>
            <person name="Wortman J."/>
            <person name="Nusbaum C."/>
            <person name="Birren B."/>
        </authorList>
    </citation>
    <scope>NUCLEOTIDE SEQUENCE [LARGE SCALE GENOMIC DNA]</scope>
    <source>
        <strain evidence="2 3">BCC8398</strain>
    </source>
</reference>
<dbReference type="Proteomes" id="UP000092666">
    <property type="component" value="Unassembled WGS sequence"/>
</dbReference>
<feature type="compositionally biased region" description="Acidic residues" evidence="1">
    <location>
        <begin position="109"/>
        <end position="118"/>
    </location>
</feature>
<keyword evidence="3" id="KW-1185">Reference proteome</keyword>
<dbReference type="EMBL" id="KV700156">
    <property type="protein sequence ID" value="OCF30331.1"/>
    <property type="molecule type" value="Genomic_DNA"/>
</dbReference>
<organism evidence="2 3">
    <name type="scientific">Kwoniella heveanensis BCC8398</name>
    <dbReference type="NCBI Taxonomy" id="1296120"/>
    <lineage>
        <taxon>Eukaryota</taxon>
        <taxon>Fungi</taxon>
        <taxon>Dikarya</taxon>
        <taxon>Basidiomycota</taxon>
        <taxon>Agaricomycotina</taxon>
        <taxon>Tremellomycetes</taxon>
        <taxon>Tremellales</taxon>
        <taxon>Cryptococcaceae</taxon>
        <taxon>Kwoniella</taxon>
    </lineage>
</organism>
<evidence type="ECO:0000313" key="2">
    <source>
        <dbReference type="EMBL" id="OCF30331.1"/>
    </source>
</evidence>
<dbReference type="STRING" id="1296120.A0A1B9GHB1"/>
<feature type="region of interest" description="Disordered" evidence="1">
    <location>
        <begin position="76"/>
        <end position="118"/>
    </location>
</feature>
<accession>A0A1B9GHB1</accession>
<gene>
    <name evidence="2" type="ORF">I316_08035</name>
</gene>
<evidence type="ECO:0000256" key="1">
    <source>
        <dbReference type="SAM" id="MobiDB-lite"/>
    </source>
</evidence>
<evidence type="ECO:0000313" key="3">
    <source>
        <dbReference type="Proteomes" id="UP000092666"/>
    </source>
</evidence>
<reference evidence="3" key="2">
    <citation type="submission" date="2013-12" db="EMBL/GenBank/DDBJ databases">
        <title>Evolution of pathogenesis and genome organization in the Tremellales.</title>
        <authorList>
            <person name="Cuomo C."/>
            <person name="Litvintseva A."/>
            <person name="Heitman J."/>
            <person name="Chen Y."/>
            <person name="Sun S."/>
            <person name="Springer D."/>
            <person name="Dromer F."/>
            <person name="Young S."/>
            <person name="Zeng Q."/>
            <person name="Chapman S."/>
            <person name="Gujja S."/>
            <person name="Saif S."/>
            <person name="Birren B."/>
        </authorList>
    </citation>
    <scope>NUCLEOTIDE SEQUENCE [LARGE SCALE GENOMIC DNA]</scope>
    <source>
        <strain evidence="3">BCC8398</strain>
    </source>
</reference>
<feature type="compositionally biased region" description="Polar residues" evidence="1">
    <location>
        <begin position="22"/>
        <end position="36"/>
    </location>
</feature>
<feature type="compositionally biased region" description="Basic and acidic residues" evidence="1">
    <location>
        <begin position="81"/>
        <end position="99"/>
    </location>
</feature>
<feature type="region of interest" description="Disordered" evidence="1">
    <location>
        <begin position="1"/>
        <end position="36"/>
    </location>
</feature>